<dbReference type="AlphaFoldDB" id="N8WJT5"/>
<evidence type="ECO:0000313" key="3">
    <source>
        <dbReference type="Proteomes" id="UP000018438"/>
    </source>
</evidence>
<dbReference type="HOGENOM" id="CLU_613435_0_0_6"/>
<dbReference type="PATRIC" id="fig|1217675.3.peg.2282"/>
<keyword evidence="3" id="KW-1185">Reference proteome</keyword>
<dbReference type="RefSeq" id="WP_004809277.1">
    <property type="nucleotide sequence ID" value="NZ_KB849443.1"/>
</dbReference>
<dbReference type="Pfam" id="PF18860">
    <property type="entry name" value="AbiJ_NTD3"/>
    <property type="match status" value="1"/>
</dbReference>
<proteinExistence type="predicted"/>
<dbReference type="EMBL" id="APPI01000022">
    <property type="protein sequence ID" value="ENV12347.1"/>
    <property type="molecule type" value="Genomic_DNA"/>
</dbReference>
<accession>N8WJT5</accession>
<protein>
    <recommendedName>
        <fullName evidence="1">AbiJ-NTD3 domain-containing protein</fullName>
    </recommendedName>
</protein>
<reference evidence="2 3" key="1">
    <citation type="submission" date="2013-02" db="EMBL/GenBank/DDBJ databases">
        <title>The Genome Sequence of Acinetobacter schindleri NIPH 900.</title>
        <authorList>
            <consortium name="The Broad Institute Genome Sequencing Platform"/>
            <consortium name="The Broad Institute Genome Sequencing Center for Infectious Disease"/>
            <person name="Cerqueira G."/>
            <person name="Feldgarden M."/>
            <person name="Courvalin P."/>
            <person name="Perichon B."/>
            <person name="Grillot-Courvalin C."/>
            <person name="Clermont D."/>
            <person name="Rocha E."/>
            <person name="Yoon E.-J."/>
            <person name="Nemec A."/>
            <person name="Walker B."/>
            <person name="Young S.K."/>
            <person name="Zeng Q."/>
            <person name="Gargeya S."/>
            <person name="Fitzgerald M."/>
            <person name="Haas B."/>
            <person name="Abouelleil A."/>
            <person name="Alvarado L."/>
            <person name="Arachchi H.M."/>
            <person name="Berlin A.M."/>
            <person name="Chapman S.B."/>
            <person name="Dewar J."/>
            <person name="Goldberg J."/>
            <person name="Griggs A."/>
            <person name="Gujja S."/>
            <person name="Hansen M."/>
            <person name="Howarth C."/>
            <person name="Imamovic A."/>
            <person name="Larimer J."/>
            <person name="McCowan C."/>
            <person name="Murphy C."/>
            <person name="Neiman D."/>
            <person name="Pearson M."/>
            <person name="Priest M."/>
            <person name="Roberts A."/>
            <person name="Saif S."/>
            <person name="Shea T."/>
            <person name="Sisk P."/>
            <person name="Sykes S."/>
            <person name="Wortman J."/>
            <person name="Nusbaum C."/>
            <person name="Birren B."/>
        </authorList>
    </citation>
    <scope>NUCLEOTIDE SEQUENCE [LARGE SCALE GENOMIC DNA]</scope>
    <source>
        <strain evidence="2 3">NIPH 900</strain>
    </source>
</reference>
<dbReference type="Proteomes" id="UP000018438">
    <property type="component" value="Unassembled WGS sequence"/>
</dbReference>
<name>N8WJT5_9GAMM</name>
<dbReference type="InterPro" id="IPR041427">
    <property type="entry name" value="AbiJ-NTD3"/>
</dbReference>
<comment type="caution">
    <text evidence="2">The sequence shown here is derived from an EMBL/GenBank/DDBJ whole genome shotgun (WGS) entry which is preliminary data.</text>
</comment>
<evidence type="ECO:0000259" key="1">
    <source>
        <dbReference type="Pfam" id="PF18860"/>
    </source>
</evidence>
<sequence>MKNKDIIHSLAVAVGNIYSKIDPPKEMSKFLKIHGLTNNEALECFHSNNEYMYQKTEDALNCFSATELKLFIEYILPKIDSVKNRQILGYYLDQFKSPLTSESRVKTAEVFALYDFFGEKDFIDSIQKFFNLSGYDNETRQKIDYPRSRVLEHATLRDQKLSNNEVFKYIGAYDCSTTHFLWFLEFLLDPSHRSEQANKELVNRLNEIIGNDGYEIVVDQDSKIFRTKYIITEKKKESIKVPKQIIFASKNVKPDFGITDVLDGEISLIANTNSLNYDQKIYDHLTWQQLEDWWEDNNLEIDKGFKKRLIESLDSEAEIMFFKAYFINFGFLGDKLPALLPQVYVAYDPVSAKDLPNGKTRIRQRIDFLMILPNLKRVIIEIDGKHHYAREDGWADPKRYAEMVRVDRELRLRGYEVYRFGGAEFYNDQNTAEENTVSIVKDFFTALFKQHEIL</sequence>
<evidence type="ECO:0000313" key="2">
    <source>
        <dbReference type="EMBL" id="ENV12347.1"/>
    </source>
</evidence>
<gene>
    <name evidence="2" type="ORF">F965_02368</name>
</gene>
<organism evidence="2 3">
    <name type="scientific">Acinetobacter schindleri NIPH 900</name>
    <dbReference type="NCBI Taxonomy" id="1217675"/>
    <lineage>
        <taxon>Bacteria</taxon>
        <taxon>Pseudomonadati</taxon>
        <taxon>Pseudomonadota</taxon>
        <taxon>Gammaproteobacteria</taxon>
        <taxon>Moraxellales</taxon>
        <taxon>Moraxellaceae</taxon>
        <taxon>Acinetobacter</taxon>
    </lineage>
</organism>
<feature type="domain" description="AbiJ-NTD3" evidence="1">
    <location>
        <begin position="100"/>
        <end position="262"/>
    </location>
</feature>